<evidence type="ECO:0000256" key="3">
    <source>
        <dbReference type="ARBA" id="ARBA00022989"/>
    </source>
</evidence>
<evidence type="ECO:0000259" key="7">
    <source>
        <dbReference type="Pfam" id="PF01794"/>
    </source>
</evidence>
<feature type="transmembrane region" description="Helical" evidence="6">
    <location>
        <begin position="240"/>
        <end position="260"/>
    </location>
</feature>
<evidence type="ECO:0000256" key="1">
    <source>
        <dbReference type="ARBA" id="ARBA00004141"/>
    </source>
</evidence>
<comment type="caution">
    <text evidence="8">The sequence shown here is derived from an EMBL/GenBank/DDBJ whole genome shotgun (WGS) entry which is preliminary data.</text>
</comment>
<evidence type="ECO:0000256" key="5">
    <source>
        <dbReference type="ARBA" id="ARBA00023136"/>
    </source>
</evidence>
<gene>
    <name evidence="8" type="ORF">Plec18167_000671</name>
</gene>
<feature type="transmembrane region" description="Helical" evidence="6">
    <location>
        <begin position="30"/>
        <end position="48"/>
    </location>
</feature>
<evidence type="ECO:0000313" key="8">
    <source>
        <dbReference type="EMBL" id="KAL1886737.1"/>
    </source>
</evidence>
<feature type="domain" description="Ferric oxidoreductase" evidence="7">
    <location>
        <begin position="109"/>
        <end position="254"/>
    </location>
</feature>
<protein>
    <recommendedName>
        <fullName evidence="7">Ferric oxidoreductase domain-containing protein</fullName>
    </recommendedName>
</protein>
<evidence type="ECO:0000256" key="4">
    <source>
        <dbReference type="ARBA" id="ARBA00023065"/>
    </source>
</evidence>
<proteinExistence type="predicted"/>
<comment type="subcellular location">
    <subcellularLocation>
        <location evidence="1">Membrane</location>
        <topology evidence="1">Multi-pass membrane protein</topology>
    </subcellularLocation>
</comment>
<dbReference type="Pfam" id="PF01794">
    <property type="entry name" value="Ferric_reduct"/>
    <property type="match status" value="1"/>
</dbReference>
<evidence type="ECO:0000256" key="2">
    <source>
        <dbReference type="ARBA" id="ARBA00022692"/>
    </source>
</evidence>
<keyword evidence="2 6" id="KW-0812">Transmembrane</keyword>
<keyword evidence="4" id="KW-0813">Transport</keyword>
<sequence>MPLSWPYHFASLSPTEVQQRRDVLTLRGHYAQYSALAVVVFIGLYTRLSRKNSASASQRRGVSWWNSPPVSGWKETRKQYLTILSWLTWLLTLSVWNTGNDYLHLTKALGHVALSQLPFQTLLSPTSFIFTSNPGLPSVLSIVTSISQPALSPYHRLFGRLIVLPLLFAHAVLYLAFFAQSAHPEFGTLLAKRVQDLDVQYGITGIITAACILFFRRPMAQGPGPKRTAGPGIVSQRRRTFYVVHLLSVAGLFAAAYFHVVYARTFVLQSLAAFVISVGCCWAMDAGKRGSSAKDLH</sequence>
<accession>A0ABR3YFW2</accession>
<keyword evidence="9" id="KW-1185">Reference proteome</keyword>
<reference evidence="8 9" key="1">
    <citation type="journal article" date="2024" name="IMA Fungus">
        <title>IMA Genome - F19 : A genome assembly and annotation guide to empower mycologists, including annotated draft genome sequences of Ceratocystis pirilliformis, Diaporthe australafricana, Fusarium ophioides, Paecilomyces lecythidis, and Sporothrix stenoceras.</title>
        <authorList>
            <person name="Aylward J."/>
            <person name="Wilson A.M."/>
            <person name="Visagie C.M."/>
            <person name="Spraker J."/>
            <person name="Barnes I."/>
            <person name="Buitendag C."/>
            <person name="Ceriani C."/>
            <person name="Del Mar Angel L."/>
            <person name="du Plessis D."/>
            <person name="Fuchs T."/>
            <person name="Gasser K."/>
            <person name="Kramer D."/>
            <person name="Li W."/>
            <person name="Munsamy K."/>
            <person name="Piso A."/>
            <person name="Price J.L."/>
            <person name="Sonnekus B."/>
            <person name="Thomas C."/>
            <person name="van der Nest A."/>
            <person name="van Dijk A."/>
            <person name="van Heerden A."/>
            <person name="van Vuuren N."/>
            <person name="Yilmaz N."/>
            <person name="Duong T.A."/>
            <person name="van der Merwe N.A."/>
            <person name="Wingfield M.J."/>
            <person name="Wingfield B.D."/>
        </authorList>
    </citation>
    <scope>NUCLEOTIDE SEQUENCE [LARGE SCALE GENOMIC DNA]</scope>
    <source>
        <strain evidence="8 9">CMW 18167</strain>
    </source>
</reference>
<evidence type="ECO:0000313" key="9">
    <source>
        <dbReference type="Proteomes" id="UP001583193"/>
    </source>
</evidence>
<evidence type="ECO:0000256" key="6">
    <source>
        <dbReference type="SAM" id="Phobius"/>
    </source>
</evidence>
<keyword evidence="5 6" id="KW-0472">Membrane</keyword>
<dbReference type="Proteomes" id="UP001583193">
    <property type="component" value="Unassembled WGS sequence"/>
</dbReference>
<organism evidence="8 9">
    <name type="scientific">Paecilomyces lecythidis</name>
    <dbReference type="NCBI Taxonomy" id="3004212"/>
    <lineage>
        <taxon>Eukaryota</taxon>
        <taxon>Fungi</taxon>
        <taxon>Dikarya</taxon>
        <taxon>Ascomycota</taxon>
        <taxon>Pezizomycotina</taxon>
        <taxon>Eurotiomycetes</taxon>
        <taxon>Eurotiomycetidae</taxon>
        <taxon>Eurotiales</taxon>
        <taxon>Thermoascaceae</taxon>
        <taxon>Paecilomyces</taxon>
    </lineage>
</organism>
<keyword evidence="3 6" id="KW-1133">Transmembrane helix</keyword>
<name>A0ABR3YFW2_9EURO</name>
<feature type="transmembrane region" description="Helical" evidence="6">
    <location>
        <begin position="266"/>
        <end position="284"/>
    </location>
</feature>
<dbReference type="InterPro" id="IPR013130">
    <property type="entry name" value="Fe3_Rdtase_TM_dom"/>
</dbReference>
<keyword evidence="4" id="KW-0406">Ion transport</keyword>
<feature type="transmembrane region" description="Helical" evidence="6">
    <location>
        <begin position="157"/>
        <end position="179"/>
    </location>
</feature>
<dbReference type="EMBL" id="JAVDPF010000001">
    <property type="protein sequence ID" value="KAL1886737.1"/>
    <property type="molecule type" value="Genomic_DNA"/>
</dbReference>
<feature type="transmembrane region" description="Helical" evidence="6">
    <location>
        <begin position="199"/>
        <end position="219"/>
    </location>
</feature>